<comment type="caution">
    <text evidence="2">The sequence shown here is derived from an EMBL/GenBank/DDBJ whole genome shotgun (WGS) entry which is preliminary data.</text>
</comment>
<evidence type="ECO:0000256" key="1">
    <source>
        <dbReference type="SAM" id="MobiDB-lite"/>
    </source>
</evidence>
<proteinExistence type="predicted"/>
<keyword evidence="3" id="KW-1185">Reference proteome</keyword>
<gene>
    <name evidence="2" type="ORF">FPANT_12287</name>
</gene>
<feature type="region of interest" description="Disordered" evidence="1">
    <location>
        <begin position="114"/>
        <end position="148"/>
    </location>
</feature>
<evidence type="ECO:0000313" key="3">
    <source>
        <dbReference type="Proteomes" id="UP000544095"/>
    </source>
</evidence>
<feature type="compositionally biased region" description="Polar residues" evidence="1">
    <location>
        <begin position="121"/>
        <end position="148"/>
    </location>
</feature>
<reference evidence="2 3" key="1">
    <citation type="submission" date="2020-05" db="EMBL/GenBank/DDBJ databases">
        <title>Identification and distribution of gene clusters putatively required for synthesis of sphingolipid metabolism inhibitors in phylogenetically diverse species of the filamentous fungus Fusarium.</title>
        <authorList>
            <person name="Kim H.-S."/>
            <person name="Busman M."/>
            <person name="Brown D.W."/>
            <person name="Divon H."/>
            <person name="Uhlig S."/>
            <person name="Proctor R.H."/>
        </authorList>
    </citation>
    <scope>NUCLEOTIDE SEQUENCE [LARGE SCALE GENOMIC DNA]</scope>
    <source>
        <strain evidence="2 3">NRRL 25211</strain>
    </source>
</reference>
<dbReference type="AlphaFoldDB" id="A0A8H5NRM7"/>
<dbReference type="Proteomes" id="UP000544095">
    <property type="component" value="Unassembled WGS sequence"/>
</dbReference>
<organism evidence="2 3">
    <name type="scientific">Fusarium pseudoanthophilum</name>
    <dbReference type="NCBI Taxonomy" id="48495"/>
    <lineage>
        <taxon>Eukaryota</taxon>
        <taxon>Fungi</taxon>
        <taxon>Dikarya</taxon>
        <taxon>Ascomycota</taxon>
        <taxon>Pezizomycotina</taxon>
        <taxon>Sordariomycetes</taxon>
        <taxon>Hypocreomycetidae</taxon>
        <taxon>Hypocreales</taxon>
        <taxon>Nectriaceae</taxon>
        <taxon>Fusarium</taxon>
        <taxon>Fusarium fujikuroi species complex</taxon>
    </lineage>
</organism>
<protein>
    <submittedName>
        <fullName evidence="2">Uncharacterized protein</fullName>
    </submittedName>
</protein>
<accession>A0A8H5NRM7</accession>
<name>A0A8H5NRM7_9HYPO</name>
<sequence>MTTPNFGLFLPSSFSTPIHFSSLCISNIWAIMNPHATGTTTALDPPNDTWRDRWRAFGHNDAQAVQLYNALVAEWNAWAKDDAAEKEDNWIELIERLELNPDKRAGGFARTFLSDGAVLQGNPQDSSSHENNNNTPQQSNHPQESDLS</sequence>
<dbReference type="EMBL" id="JAAOAR010000794">
    <property type="protein sequence ID" value="KAF5573565.1"/>
    <property type="molecule type" value="Genomic_DNA"/>
</dbReference>
<evidence type="ECO:0000313" key="2">
    <source>
        <dbReference type="EMBL" id="KAF5573565.1"/>
    </source>
</evidence>